<reference evidence="7" key="1">
    <citation type="submission" date="2018-06" db="EMBL/GenBank/DDBJ databases">
        <authorList>
            <person name="Zhirakovskaya E."/>
        </authorList>
    </citation>
    <scope>NUCLEOTIDE SEQUENCE</scope>
</reference>
<name>A0A3B0RZH3_9ZZZZ</name>
<dbReference type="GO" id="GO:0005886">
    <property type="term" value="C:plasma membrane"/>
    <property type="evidence" value="ECO:0007669"/>
    <property type="project" value="UniProtKB-SubCell"/>
</dbReference>
<keyword evidence="3 6" id="KW-0812">Transmembrane</keyword>
<feature type="transmembrane region" description="Helical" evidence="6">
    <location>
        <begin position="72"/>
        <end position="92"/>
    </location>
</feature>
<dbReference type="PANTHER" id="PTHR30086">
    <property type="entry name" value="ARGININE EXPORTER PROTEIN ARGO"/>
    <property type="match status" value="1"/>
</dbReference>
<dbReference type="PANTHER" id="PTHR30086:SF20">
    <property type="entry name" value="ARGININE EXPORTER PROTEIN ARGO-RELATED"/>
    <property type="match status" value="1"/>
</dbReference>
<sequence>MIDPQVLLLFAGACLVLAMIPGPDNLFVSAQALSHGQGTGLAAASGILLGGVVWTLAATLGLTAILVTMPMVFAGIQIIGVGYLLFLAVGLWRGASNSRQNPAPVSHAFVRGLTTNLLNPKVGLYYLAFLPQFINNETGAVWSQMLVLGGIFNLIGAVVMYAIALMAGAAQSRMQNQNARIWLARTGALIMLAIAGKLLMELLA</sequence>
<feature type="transmembrane region" description="Helical" evidence="6">
    <location>
        <begin position="182"/>
        <end position="200"/>
    </location>
</feature>
<feature type="transmembrane region" description="Helical" evidence="6">
    <location>
        <begin position="46"/>
        <end position="67"/>
    </location>
</feature>
<organism evidence="7">
    <name type="scientific">hydrothermal vent metagenome</name>
    <dbReference type="NCBI Taxonomy" id="652676"/>
    <lineage>
        <taxon>unclassified sequences</taxon>
        <taxon>metagenomes</taxon>
        <taxon>ecological metagenomes</taxon>
    </lineage>
</organism>
<feature type="transmembrane region" description="Helical" evidence="6">
    <location>
        <begin position="145"/>
        <end position="170"/>
    </location>
</feature>
<dbReference type="PIRSF" id="PIRSF006324">
    <property type="entry name" value="LeuE"/>
    <property type="match status" value="1"/>
</dbReference>
<dbReference type="EMBL" id="UOEE01000169">
    <property type="protein sequence ID" value="VAV93658.1"/>
    <property type="molecule type" value="Genomic_DNA"/>
</dbReference>
<evidence type="ECO:0000256" key="5">
    <source>
        <dbReference type="ARBA" id="ARBA00023136"/>
    </source>
</evidence>
<evidence type="ECO:0000256" key="3">
    <source>
        <dbReference type="ARBA" id="ARBA00022692"/>
    </source>
</evidence>
<proteinExistence type="predicted"/>
<dbReference type="Pfam" id="PF01810">
    <property type="entry name" value="LysE"/>
    <property type="match status" value="1"/>
</dbReference>
<keyword evidence="2" id="KW-1003">Cell membrane</keyword>
<dbReference type="GO" id="GO:0015171">
    <property type="term" value="F:amino acid transmembrane transporter activity"/>
    <property type="evidence" value="ECO:0007669"/>
    <property type="project" value="TreeGrafter"/>
</dbReference>
<evidence type="ECO:0000256" key="1">
    <source>
        <dbReference type="ARBA" id="ARBA00004651"/>
    </source>
</evidence>
<protein>
    <recommendedName>
        <fullName evidence="8">Threonine efflux protein</fullName>
    </recommendedName>
</protein>
<dbReference type="AlphaFoldDB" id="A0A3B0RZH3"/>
<evidence type="ECO:0008006" key="8">
    <source>
        <dbReference type="Google" id="ProtNLM"/>
    </source>
</evidence>
<evidence type="ECO:0000256" key="6">
    <source>
        <dbReference type="SAM" id="Phobius"/>
    </source>
</evidence>
<gene>
    <name evidence="7" type="ORF">MNBD_ALPHA06-1008</name>
</gene>
<comment type="subcellular location">
    <subcellularLocation>
        <location evidence="1">Cell membrane</location>
        <topology evidence="1">Multi-pass membrane protein</topology>
    </subcellularLocation>
</comment>
<evidence type="ECO:0000256" key="4">
    <source>
        <dbReference type="ARBA" id="ARBA00022989"/>
    </source>
</evidence>
<dbReference type="InterPro" id="IPR001123">
    <property type="entry name" value="LeuE-type"/>
</dbReference>
<evidence type="ECO:0000256" key="2">
    <source>
        <dbReference type="ARBA" id="ARBA00022475"/>
    </source>
</evidence>
<keyword evidence="4 6" id="KW-1133">Transmembrane helix</keyword>
<accession>A0A3B0RZH3</accession>
<evidence type="ECO:0000313" key="7">
    <source>
        <dbReference type="EMBL" id="VAV93658.1"/>
    </source>
</evidence>
<keyword evidence="5 6" id="KW-0472">Membrane</keyword>